<protein>
    <recommendedName>
        <fullName evidence="1">RNase H type-1 domain-containing protein</fullName>
    </recommendedName>
</protein>
<gene>
    <name evidence="2" type="ORF">QJS10_CPB18g00882</name>
</gene>
<dbReference type="SUPFAM" id="SSF53098">
    <property type="entry name" value="Ribonuclease H-like"/>
    <property type="match status" value="1"/>
</dbReference>
<dbReference type="InterPro" id="IPR012337">
    <property type="entry name" value="RNaseH-like_sf"/>
</dbReference>
<dbReference type="GO" id="GO:0004523">
    <property type="term" value="F:RNA-DNA hybrid ribonuclease activity"/>
    <property type="evidence" value="ECO:0007669"/>
    <property type="project" value="InterPro"/>
</dbReference>
<evidence type="ECO:0000313" key="3">
    <source>
        <dbReference type="Proteomes" id="UP001180020"/>
    </source>
</evidence>
<sequence>MLGGWNHNLELGRFYGGAFKYEGGLSDGSVSNYSKKAGAAYVICKEEPLKIIGAGCASWSWASPIRMEAEAIAMGVFKARQLGLQNIFVCSDAETFIRTIQSGGPGPLQLQDCITRIRRNDSLEDPIKWCKVSRDAVVAPEKLARAAAEEQVNIQTIGVQDTYVRRLIQPVFPSLKQCVREAIVDRLPSIHIM</sequence>
<dbReference type="Pfam" id="PF13456">
    <property type="entry name" value="RVT_3"/>
    <property type="match status" value="1"/>
</dbReference>
<dbReference type="GO" id="GO:0003676">
    <property type="term" value="F:nucleic acid binding"/>
    <property type="evidence" value="ECO:0007669"/>
    <property type="project" value="InterPro"/>
</dbReference>
<reference evidence="2" key="2">
    <citation type="submission" date="2023-06" db="EMBL/GenBank/DDBJ databases">
        <authorList>
            <person name="Ma L."/>
            <person name="Liu K.-W."/>
            <person name="Li Z."/>
            <person name="Hsiao Y.-Y."/>
            <person name="Qi Y."/>
            <person name="Fu T."/>
            <person name="Tang G."/>
            <person name="Zhang D."/>
            <person name="Sun W.-H."/>
            <person name="Liu D.-K."/>
            <person name="Li Y."/>
            <person name="Chen G.-Z."/>
            <person name="Liu X.-D."/>
            <person name="Liao X.-Y."/>
            <person name="Jiang Y.-T."/>
            <person name="Yu X."/>
            <person name="Hao Y."/>
            <person name="Huang J."/>
            <person name="Zhao X.-W."/>
            <person name="Ke S."/>
            <person name="Chen Y.-Y."/>
            <person name="Wu W.-L."/>
            <person name="Hsu J.-L."/>
            <person name="Lin Y.-F."/>
            <person name="Huang M.-D."/>
            <person name="Li C.-Y."/>
            <person name="Huang L."/>
            <person name="Wang Z.-W."/>
            <person name="Zhao X."/>
            <person name="Zhong W.-Y."/>
            <person name="Peng D.-H."/>
            <person name="Ahmad S."/>
            <person name="Lan S."/>
            <person name="Zhang J.-S."/>
            <person name="Tsai W.-C."/>
            <person name="Van De Peer Y."/>
            <person name="Liu Z.-J."/>
        </authorList>
    </citation>
    <scope>NUCLEOTIDE SEQUENCE</scope>
    <source>
        <strain evidence="2">CP</strain>
        <tissue evidence="2">Leaves</tissue>
    </source>
</reference>
<organism evidence="2 3">
    <name type="scientific">Acorus calamus</name>
    <name type="common">Sweet flag</name>
    <dbReference type="NCBI Taxonomy" id="4465"/>
    <lineage>
        <taxon>Eukaryota</taxon>
        <taxon>Viridiplantae</taxon>
        <taxon>Streptophyta</taxon>
        <taxon>Embryophyta</taxon>
        <taxon>Tracheophyta</taxon>
        <taxon>Spermatophyta</taxon>
        <taxon>Magnoliopsida</taxon>
        <taxon>Liliopsida</taxon>
        <taxon>Acoraceae</taxon>
        <taxon>Acorus</taxon>
    </lineage>
</organism>
<evidence type="ECO:0000259" key="1">
    <source>
        <dbReference type="Pfam" id="PF13456"/>
    </source>
</evidence>
<evidence type="ECO:0000313" key="2">
    <source>
        <dbReference type="EMBL" id="KAK1289073.1"/>
    </source>
</evidence>
<dbReference type="InterPro" id="IPR036397">
    <property type="entry name" value="RNaseH_sf"/>
</dbReference>
<name>A0AAV9CLK2_ACOCL</name>
<dbReference type="Proteomes" id="UP001180020">
    <property type="component" value="Unassembled WGS sequence"/>
</dbReference>
<accession>A0AAV9CLK2</accession>
<dbReference type="InterPro" id="IPR044730">
    <property type="entry name" value="RNase_H-like_dom_plant"/>
</dbReference>
<dbReference type="InterPro" id="IPR002156">
    <property type="entry name" value="RNaseH_domain"/>
</dbReference>
<proteinExistence type="predicted"/>
<dbReference type="Gene3D" id="3.30.420.10">
    <property type="entry name" value="Ribonuclease H-like superfamily/Ribonuclease H"/>
    <property type="match status" value="1"/>
</dbReference>
<dbReference type="AlphaFoldDB" id="A0AAV9CLK2"/>
<comment type="caution">
    <text evidence="2">The sequence shown here is derived from an EMBL/GenBank/DDBJ whole genome shotgun (WGS) entry which is preliminary data.</text>
</comment>
<keyword evidence="3" id="KW-1185">Reference proteome</keyword>
<feature type="domain" description="RNase H type-1" evidence="1">
    <location>
        <begin position="26"/>
        <end position="145"/>
    </location>
</feature>
<dbReference type="EMBL" id="JAUJYO010000018">
    <property type="protein sequence ID" value="KAK1289073.1"/>
    <property type="molecule type" value="Genomic_DNA"/>
</dbReference>
<dbReference type="CDD" id="cd06222">
    <property type="entry name" value="RNase_H_like"/>
    <property type="match status" value="1"/>
</dbReference>
<reference evidence="2" key="1">
    <citation type="journal article" date="2023" name="Nat. Commun.">
        <title>Diploid and tetraploid genomes of Acorus and the evolution of monocots.</title>
        <authorList>
            <person name="Ma L."/>
            <person name="Liu K.W."/>
            <person name="Li Z."/>
            <person name="Hsiao Y.Y."/>
            <person name="Qi Y."/>
            <person name="Fu T."/>
            <person name="Tang G.D."/>
            <person name="Zhang D."/>
            <person name="Sun W.H."/>
            <person name="Liu D.K."/>
            <person name="Li Y."/>
            <person name="Chen G.Z."/>
            <person name="Liu X.D."/>
            <person name="Liao X.Y."/>
            <person name="Jiang Y.T."/>
            <person name="Yu X."/>
            <person name="Hao Y."/>
            <person name="Huang J."/>
            <person name="Zhao X.W."/>
            <person name="Ke S."/>
            <person name="Chen Y.Y."/>
            <person name="Wu W.L."/>
            <person name="Hsu J.L."/>
            <person name="Lin Y.F."/>
            <person name="Huang M.D."/>
            <person name="Li C.Y."/>
            <person name="Huang L."/>
            <person name="Wang Z.W."/>
            <person name="Zhao X."/>
            <person name="Zhong W.Y."/>
            <person name="Peng D.H."/>
            <person name="Ahmad S."/>
            <person name="Lan S."/>
            <person name="Zhang J.S."/>
            <person name="Tsai W.C."/>
            <person name="Van de Peer Y."/>
            <person name="Liu Z.J."/>
        </authorList>
    </citation>
    <scope>NUCLEOTIDE SEQUENCE</scope>
    <source>
        <strain evidence="2">CP</strain>
    </source>
</reference>